<keyword evidence="1" id="KW-0812">Transmembrane</keyword>
<comment type="caution">
    <text evidence="2">The sequence shown here is derived from an EMBL/GenBank/DDBJ whole genome shotgun (WGS) entry which is preliminary data.</text>
</comment>
<feature type="transmembrane region" description="Helical" evidence="1">
    <location>
        <begin position="512"/>
        <end position="533"/>
    </location>
</feature>
<evidence type="ECO:0000313" key="3">
    <source>
        <dbReference type="Proteomes" id="UP001596220"/>
    </source>
</evidence>
<feature type="transmembrane region" description="Helical" evidence="1">
    <location>
        <begin position="553"/>
        <end position="575"/>
    </location>
</feature>
<feature type="transmembrane region" description="Helical" evidence="1">
    <location>
        <begin position="639"/>
        <end position="663"/>
    </location>
</feature>
<dbReference type="RefSeq" id="WP_380635002.1">
    <property type="nucleotide sequence ID" value="NZ_JBHSQO010000008.1"/>
</dbReference>
<gene>
    <name evidence="2" type="ORF">ACFP3R_10295</name>
</gene>
<reference evidence="3" key="1">
    <citation type="journal article" date="2019" name="Int. J. Syst. Evol. Microbiol.">
        <title>The Global Catalogue of Microorganisms (GCM) 10K type strain sequencing project: providing services to taxonomists for standard genome sequencing and annotation.</title>
        <authorList>
            <consortium name="The Broad Institute Genomics Platform"/>
            <consortium name="The Broad Institute Genome Sequencing Center for Infectious Disease"/>
            <person name="Wu L."/>
            <person name="Ma J."/>
        </authorList>
    </citation>
    <scope>NUCLEOTIDE SEQUENCE [LARGE SCALE GENOMIC DNA]</scope>
    <source>
        <strain evidence="3">CGMCC 4.7246</strain>
    </source>
</reference>
<evidence type="ECO:0008006" key="4">
    <source>
        <dbReference type="Google" id="ProtNLM"/>
    </source>
</evidence>
<proteinExistence type="predicted"/>
<name>A0ABW1P3J1_9PSEU</name>
<feature type="transmembrane region" description="Helical" evidence="1">
    <location>
        <begin position="460"/>
        <end position="483"/>
    </location>
</feature>
<keyword evidence="1" id="KW-0472">Membrane</keyword>
<protein>
    <recommendedName>
        <fullName evidence="4">NACHT domain-containing protein</fullName>
    </recommendedName>
</protein>
<feature type="transmembrane region" description="Helical" evidence="1">
    <location>
        <begin position="427"/>
        <end position="448"/>
    </location>
</feature>
<keyword evidence="1" id="KW-1133">Transmembrane helix</keyword>
<dbReference type="Gene3D" id="3.40.50.300">
    <property type="entry name" value="P-loop containing nucleotide triphosphate hydrolases"/>
    <property type="match status" value="1"/>
</dbReference>
<evidence type="ECO:0000313" key="2">
    <source>
        <dbReference type="EMBL" id="MFC6089660.1"/>
    </source>
</evidence>
<keyword evidence="3" id="KW-1185">Reference proteome</keyword>
<sequence>MGGVPPARSRPPVHNEVAGTVDGAVVQAGVIHGDVHITGSSVRVERDELARTADELAEAVRDRWLEEEERRRIRDPVPLPVRWGAADDGLMDHWANIRLAPAGQAVEPLELAGHLGLITEVYRRIPSGRLVVLGRAGSGKTVLGLRFVLDLLAARAPGGPVPEMFGIGSWDPVAEPLKEWLSGRLSRDQPGLATIGPTGETLAATLVAKGLVLPVLDGFDEMADGLHRVALRELSAISLPLVLTSRSDEYTTAVGRTRGLTHAAAVELTDLTLDDLADHLLRGSPKAVTPEWRHVLAELRRDPAAPANANLAAVLTTPLMVSLARTVYGEGDRDGRDDGPAAGPAALLDPTLFDSPESLEEHLLGSFLPSVYRLRPGDPRTGPAHRWDPDRAQRWLGHLAGHLHRLGTRDLAWWELGASVRRSTRTLVIAFLAGLSFGLVTGIGNIPVDLVATSRGLDFAVRRGIVVGLLHGAVAAVAFGLVYRFADGSEALKPSPVRVRVFGGLQRRGAPFTARITSGAVVGLLVALALLLVDRLLVPRLGLDDGLGGGLLAAVLFPLQVGFSAGLVLGLMTWLETPIDVRAAVSPADLLRSNRANVVSHFLVWALVLGSVAAVVHGFTGGIAGSLEVGLVFGVEGAFGAGIGYGLCLTAWGQWAALARIWLPLTGRLPWRLVAFLDDACRLGALRRAGAVYQFRHARLQDHLTGAPTTRAGPSGAVGIGDVGTGGAVSPP</sequence>
<dbReference type="InterPro" id="IPR027417">
    <property type="entry name" value="P-loop_NTPase"/>
</dbReference>
<dbReference type="Proteomes" id="UP001596220">
    <property type="component" value="Unassembled WGS sequence"/>
</dbReference>
<dbReference type="EMBL" id="JBHSQO010000008">
    <property type="protein sequence ID" value="MFC6089660.1"/>
    <property type="molecule type" value="Genomic_DNA"/>
</dbReference>
<organism evidence="2 3">
    <name type="scientific">Saccharothrix lopnurensis</name>
    <dbReference type="NCBI Taxonomy" id="1670621"/>
    <lineage>
        <taxon>Bacteria</taxon>
        <taxon>Bacillati</taxon>
        <taxon>Actinomycetota</taxon>
        <taxon>Actinomycetes</taxon>
        <taxon>Pseudonocardiales</taxon>
        <taxon>Pseudonocardiaceae</taxon>
        <taxon>Saccharothrix</taxon>
    </lineage>
</organism>
<evidence type="ECO:0000256" key="1">
    <source>
        <dbReference type="SAM" id="Phobius"/>
    </source>
</evidence>
<accession>A0ABW1P3J1</accession>
<feature type="transmembrane region" description="Helical" evidence="1">
    <location>
        <begin position="596"/>
        <end position="619"/>
    </location>
</feature>